<dbReference type="RefSeq" id="WP_007065811.1">
    <property type="nucleotide sequence ID" value="NZ_BBWO01000005.1"/>
</dbReference>
<dbReference type="PROSITE" id="PS50234">
    <property type="entry name" value="VWFA"/>
    <property type="match status" value="1"/>
</dbReference>
<dbReference type="PANTHER" id="PTHR22550:SF18">
    <property type="entry name" value="VWFA DOMAIN-CONTAINING PROTEIN"/>
    <property type="match status" value="1"/>
</dbReference>
<sequence length="317" mass="33894">MWSFASPLAFLFLPLPFLAMRLLPGRRAVTGALLVPATIGRSFPENAADAVRLRAKRAIPIVLWLALVTAIAGPQKLEPVDALPATGRDLILAIDLSGSMEREDFDLDGRTVTRLDAVKAVAKEFVTSRAGDRVGLILFAEFAYTAAPLTFDVAAVSRIVDEATIGISGRSTAIAGGLGLALKRLKRSDAQSRVVILLSDGSDTSGNVLPRDSARLAEQLGVTVHTIALGPEDMETAPQTRDAVDTATLRDIAELSGGRTFRVRNTDDLRAVTAEIDRLEASGFDQPAATVRRDYWPYPAVLALGLSILLIASRRAI</sequence>
<proteinExistence type="predicted"/>
<protein>
    <submittedName>
        <fullName evidence="2">von Willebrand domain containing protein</fullName>
    </submittedName>
</protein>
<name>A0A0P0ZA77_9HYPH</name>
<evidence type="ECO:0000259" key="1">
    <source>
        <dbReference type="PROSITE" id="PS50234"/>
    </source>
</evidence>
<dbReference type="InterPro" id="IPR002035">
    <property type="entry name" value="VWF_A"/>
</dbReference>
<dbReference type="EMBL" id="LC066397">
    <property type="protein sequence ID" value="BAT31266.1"/>
    <property type="molecule type" value="Genomic_DNA"/>
</dbReference>
<dbReference type="InterPro" id="IPR036465">
    <property type="entry name" value="vWFA_dom_sf"/>
</dbReference>
<reference evidence="2" key="1">
    <citation type="journal article" date="2015" name="Proc. Natl. Acad. Sci. U.S.A.">
        <title>Bacterial clade with the ribosomal RNA operon on a small plasmid rather than the chromosome.</title>
        <authorList>
            <person name="Anda M."/>
            <person name="Ohtsubo Y."/>
            <person name="Okubo T."/>
            <person name="Sugawara M."/>
            <person name="Nagata Y."/>
            <person name="Tsuda M."/>
            <person name="Minamisawa K."/>
            <person name="Mitsui H."/>
        </authorList>
    </citation>
    <scope>NUCLEOTIDE SEQUENCE</scope>
    <source>
        <strain evidence="2">DSM 15513</strain>
    </source>
</reference>
<accession>A0A0P0ZA77</accession>
<feature type="domain" description="VWFA" evidence="1">
    <location>
        <begin position="89"/>
        <end position="276"/>
    </location>
</feature>
<organism evidence="2">
    <name type="scientific">Fulvimarina pelagi</name>
    <dbReference type="NCBI Taxonomy" id="217511"/>
    <lineage>
        <taxon>Bacteria</taxon>
        <taxon>Pseudomonadati</taxon>
        <taxon>Pseudomonadota</taxon>
        <taxon>Alphaproteobacteria</taxon>
        <taxon>Hyphomicrobiales</taxon>
        <taxon>Aurantimonadaceae</taxon>
        <taxon>Fulvimarina</taxon>
    </lineage>
</organism>
<dbReference type="SUPFAM" id="SSF53300">
    <property type="entry name" value="vWA-like"/>
    <property type="match status" value="1"/>
</dbReference>
<dbReference type="InterPro" id="IPR050768">
    <property type="entry name" value="UPF0353/GerABKA_families"/>
</dbReference>
<dbReference type="PANTHER" id="PTHR22550">
    <property type="entry name" value="SPORE GERMINATION PROTEIN"/>
    <property type="match status" value="1"/>
</dbReference>
<dbReference type="Gene3D" id="3.40.50.410">
    <property type="entry name" value="von Willebrand factor, type A domain"/>
    <property type="match status" value="1"/>
</dbReference>
<dbReference type="OrthoDB" id="6206554at2"/>
<dbReference type="SMART" id="SM00327">
    <property type="entry name" value="VWA"/>
    <property type="match status" value="1"/>
</dbReference>
<dbReference type="Pfam" id="PF00092">
    <property type="entry name" value="VWA"/>
    <property type="match status" value="1"/>
</dbReference>
<dbReference type="AlphaFoldDB" id="A0A0P0ZA77"/>
<evidence type="ECO:0000313" key="2">
    <source>
        <dbReference type="EMBL" id="BAT31266.1"/>
    </source>
</evidence>